<dbReference type="Proteomes" id="UP000265520">
    <property type="component" value="Unassembled WGS sequence"/>
</dbReference>
<keyword evidence="2" id="KW-1185">Reference proteome</keyword>
<sequence length="38" mass="4105">MLSRLVMGDLCDVVESFPNKGFALLPPSIISLGLWGMP</sequence>
<organism evidence="1 2">
    <name type="scientific">Trifolium medium</name>
    <dbReference type="NCBI Taxonomy" id="97028"/>
    <lineage>
        <taxon>Eukaryota</taxon>
        <taxon>Viridiplantae</taxon>
        <taxon>Streptophyta</taxon>
        <taxon>Embryophyta</taxon>
        <taxon>Tracheophyta</taxon>
        <taxon>Spermatophyta</taxon>
        <taxon>Magnoliopsida</taxon>
        <taxon>eudicotyledons</taxon>
        <taxon>Gunneridae</taxon>
        <taxon>Pentapetalae</taxon>
        <taxon>rosids</taxon>
        <taxon>fabids</taxon>
        <taxon>Fabales</taxon>
        <taxon>Fabaceae</taxon>
        <taxon>Papilionoideae</taxon>
        <taxon>50 kb inversion clade</taxon>
        <taxon>NPAAA clade</taxon>
        <taxon>Hologalegina</taxon>
        <taxon>IRL clade</taxon>
        <taxon>Trifolieae</taxon>
        <taxon>Trifolium</taxon>
    </lineage>
</organism>
<accession>A0A392SN27</accession>
<evidence type="ECO:0000313" key="2">
    <source>
        <dbReference type="Proteomes" id="UP000265520"/>
    </source>
</evidence>
<feature type="non-terminal residue" evidence="1">
    <location>
        <position position="38"/>
    </location>
</feature>
<proteinExistence type="predicted"/>
<dbReference type="AlphaFoldDB" id="A0A392SN27"/>
<reference evidence="1 2" key="1">
    <citation type="journal article" date="2018" name="Front. Plant Sci.">
        <title>Red Clover (Trifolium pratense) and Zigzag Clover (T. medium) - A Picture of Genomic Similarities and Differences.</title>
        <authorList>
            <person name="Dluhosova J."/>
            <person name="Istvanek J."/>
            <person name="Nedelnik J."/>
            <person name="Repkova J."/>
        </authorList>
    </citation>
    <scope>NUCLEOTIDE SEQUENCE [LARGE SCALE GENOMIC DNA]</scope>
    <source>
        <strain evidence="2">cv. 10/8</strain>
        <tissue evidence="1">Leaf</tissue>
    </source>
</reference>
<comment type="caution">
    <text evidence="1">The sequence shown here is derived from an EMBL/GenBank/DDBJ whole genome shotgun (WGS) entry which is preliminary data.</text>
</comment>
<name>A0A392SN27_9FABA</name>
<evidence type="ECO:0000313" key="1">
    <source>
        <dbReference type="EMBL" id="MCI49584.1"/>
    </source>
</evidence>
<protein>
    <submittedName>
        <fullName evidence="1">Uncharacterized protein</fullName>
    </submittedName>
</protein>
<dbReference type="EMBL" id="LXQA010403333">
    <property type="protein sequence ID" value="MCI49584.1"/>
    <property type="molecule type" value="Genomic_DNA"/>
</dbReference>